<dbReference type="InterPro" id="IPR036681">
    <property type="entry name" value="PgpA-like_sf"/>
</dbReference>
<dbReference type="SUPFAM" id="SSF101307">
    <property type="entry name" value="YutG-like"/>
    <property type="match status" value="1"/>
</dbReference>
<name>A0ABT0VJJ2_9LACO</name>
<dbReference type="Pfam" id="PF04608">
    <property type="entry name" value="PgpA"/>
    <property type="match status" value="1"/>
</dbReference>
<keyword evidence="3" id="KW-1185">Reference proteome</keyword>
<dbReference type="PIRSF" id="PIRSF019587">
    <property type="entry name" value="PGPase"/>
    <property type="match status" value="1"/>
</dbReference>
<organism evidence="2 3">
    <name type="scientific">Periweissella beninensis</name>
    <dbReference type="NCBI Taxonomy" id="504936"/>
    <lineage>
        <taxon>Bacteria</taxon>
        <taxon>Bacillati</taxon>
        <taxon>Bacillota</taxon>
        <taxon>Bacilli</taxon>
        <taxon>Lactobacillales</taxon>
        <taxon>Lactobacillaceae</taxon>
        <taxon>Periweissella</taxon>
    </lineage>
</organism>
<dbReference type="RefSeq" id="WP_205143409.1">
    <property type="nucleotide sequence ID" value="NZ_JAFBDN010000005.1"/>
</dbReference>
<dbReference type="CDD" id="cd06971">
    <property type="entry name" value="PgpA"/>
    <property type="match status" value="1"/>
</dbReference>
<dbReference type="EMBL" id="JAGMVS010000073">
    <property type="protein sequence ID" value="MCM2437999.1"/>
    <property type="molecule type" value="Genomic_DNA"/>
</dbReference>
<proteinExistence type="predicted"/>
<dbReference type="InterPro" id="IPR007686">
    <property type="entry name" value="YutG/PgpA"/>
</dbReference>
<sequence length="180" mass="19862">MSKENPYHNMNQIILEQLRQHEITVNEIGEIVYDLQKDYIPELTQKIANDSVMHVLAKREVQNAILTGLALDELANQKKLPQPLQQIVENDEGLYGIDEQIAMGITAVYGSIGITNYGYVDKLKPKLIGRLNAHKGGVVNTFADDLVGAIAAAAAARIAHDHPQAVHDNFGIKENVPKFA</sequence>
<protein>
    <submittedName>
        <fullName evidence="2">Phosphatidylglycerophosphatase A</fullName>
    </submittedName>
</protein>
<evidence type="ECO:0000313" key="2">
    <source>
        <dbReference type="EMBL" id="MCM2437999.1"/>
    </source>
</evidence>
<evidence type="ECO:0000313" key="3">
    <source>
        <dbReference type="Proteomes" id="UP001057481"/>
    </source>
</evidence>
<feature type="domain" description="YutG/PgpA" evidence="1">
    <location>
        <begin position="55"/>
        <end position="160"/>
    </location>
</feature>
<gene>
    <name evidence="2" type="ORF">KAK10_08780</name>
</gene>
<reference evidence="2" key="1">
    <citation type="submission" date="2021-04" db="EMBL/GenBank/DDBJ databases">
        <title>Taxonomic assessment of Weissella genus.</title>
        <authorList>
            <person name="Fanelli F."/>
            <person name="Chieffi D."/>
            <person name="Dell'Aquila A."/>
            <person name="Gyu-Sung C."/>
            <person name="Franz C.M.A.P."/>
            <person name="Fusco V."/>
        </authorList>
    </citation>
    <scope>NUCLEOTIDE SEQUENCE</scope>
    <source>
        <strain evidence="2">LMG 25373</strain>
    </source>
</reference>
<dbReference type="InterPro" id="IPR026038">
    <property type="entry name" value="Put_PGPase"/>
</dbReference>
<accession>A0ABT0VJJ2</accession>
<dbReference type="Proteomes" id="UP001057481">
    <property type="component" value="Unassembled WGS sequence"/>
</dbReference>
<evidence type="ECO:0000259" key="1">
    <source>
        <dbReference type="Pfam" id="PF04608"/>
    </source>
</evidence>
<dbReference type="Gene3D" id="1.10.3760.10">
    <property type="entry name" value="PgpA-like"/>
    <property type="match status" value="1"/>
</dbReference>
<comment type="caution">
    <text evidence="2">The sequence shown here is derived from an EMBL/GenBank/DDBJ whole genome shotgun (WGS) entry which is preliminary data.</text>
</comment>